<dbReference type="EMBL" id="CP133623">
    <property type="protein sequence ID" value="WMV57731.1"/>
    <property type="molecule type" value="Genomic_DNA"/>
</dbReference>
<dbReference type="InterPro" id="IPR011692">
    <property type="entry name" value="Stress_up-reg_Nod19"/>
</dbReference>
<evidence type="ECO:0000313" key="3">
    <source>
        <dbReference type="Proteomes" id="UP001234989"/>
    </source>
</evidence>
<dbReference type="AlphaFoldDB" id="A0AAF0V6S2"/>
<proteinExistence type="predicted"/>
<reference evidence="2" key="1">
    <citation type="submission" date="2023-08" db="EMBL/GenBank/DDBJ databases">
        <title>A de novo genome assembly of Solanum verrucosum Schlechtendal, a Mexican diploid species geographically isolated from the other diploid A-genome species in potato relatives.</title>
        <authorList>
            <person name="Hosaka K."/>
        </authorList>
    </citation>
    <scope>NUCLEOTIDE SEQUENCE</scope>
    <source>
        <tissue evidence="2">Young leaves</tissue>
    </source>
</reference>
<organism evidence="2 3">
    <name type="scientific">Solanum verrucosum</name>
    <dbReference type="NCBI Taxonomy" id="315347"/>
    <lineage>
        <taxon>Eukaryota</taxon>
        <taxon>Viridiplantae</taxon>
        <taxon>Streptophyta</taxon>
        <taxon>Embryophyta</taxon>
        <taxon>Tracheophyta</taxon>
        <taxon>Spermatophyta</taxon>
        <taxon>Magnoliopsida</taxon>
        <taxon>eudicotyledons</taxon>
        <taxon>Gunneridae</taxon>
        <taxon>Pentapetalae</taxon>
        <taxon>asterids</taxon>
        <taxon>lamiids</taxon>
        <taxon>Solanales</taxon>
        <taxon>Solanaceae</taxon>
        <taxon>Solanoideae</taxon>
        <taxon>Solaneae</taxon>
        <taxon>Solanum</taxon>
    </lineage>
</organism>
<keyword evidence="1" id="KW-1133">Transmembrane helix</keyword>
<dbReference type="Pfam" id="PF07712">
    <property type="entry name" value="SURNod19"/>
    <property type="match status" value="1"/>
</dbReference>
<feature type="transmembrane region" description="Helical" evidence="1">
    <location>
        <begin position="64"/>
        <end position="87"/>
    </location>
</feature>
<dbReference type="PANTHER" id="PTHR33390:SF9">
    <property type="entry name" value="STRESS UP-REGULATED NOD 19 PROTEIN"/>
    <property type="match status" value="1"/>
</dbReference>
<dbReference type="Proteomes" id="UP001234989">
    <property type="component" value="Chromosome 12"/>
</dbReference>
<keyword evidence="1" id="KW-0812">Transmembrane</keyword>
<evidence type="ECO:0000256" key="1">
    <source>
        <dbReference type="SAM" id="Phobius"/>
    </source>
</evidence>
<keyword evidence="1" id="KW-0472">Membrane</keyword>
<dbReference type="PANTHER" id="PTHR33390">
    <property type="entry name" value="STRESS UP-REGULATED NOD 19 PROTEIN"/>
    <property type="match status" value="1"/>
</dbReference>
<accession>A0AAF0V6S2</accession>
<keyword evidence="3" id="KW-1185">Reference proteome</keyword>
<gene>
    <name evidence="2" type="ORF">MTR67_051116</name>
</gene>
<evidence type="ECO:0000313" key="2">
    <source>
        <dbReference type="EMBL" id="WMV57731.1"/>
    </source>
</evidence>
<sequence length="118" mass="12716">MSSCSPRLGSIKLSEEETITLQSNYSNDQRHTGVLGLFYLLVAEPSLKHNSILHSADGTGGIVILQNVVGALAVFGIALLVCAAVIYQRQNTRDHDGYESILTRGSLQLMTLIPSTSE</sequence>
<protein>
    <submittedName>
        <fullName evidence="2">Uncharacterized protein</fullName>
    </submittedName>
</protein>
<name>A0AAF0V6S2_SOLVR</name>